<proteinExistence type="predicted"/>
<feature type="domain" description="Amine oxidase" evidence="1">
    <location>
        <begin position="26"/>
        <end position="285"/>
    </location>
</feature>
<dbReference type="EMBL" id="JAATJM010000002">
    <property type="protein sequence ID" value="NJC42546.1"/>
    <property type="molecule type" value="Genomic_DNA"/>
</dbReference>
<sequence length="449" mass="49495">MIVTSSSTGGAPAEPRMRIAVIGSGISGLSCAWLLNQRHDVVLYERADRLGGHTHTVTANTASGPTAVDTGFIVFNEATYPNLIALFDHLGVASRATDMSFSVSLEEGRFEYAAPALFAQRRNVLRPRFWSMLSEVWRFYREAPAALASLDDPNMSLGDFLQRGRFSAAFRDDHLLPMAAAIWSSPAEALLEYPAAAFLRFCDNHGLLQLMGRPLWRSVIGGSRTYVDRIAMELDGVRLGRDVVDVRRTGDGVIVGERNGRRERFDHVVLATHADQALALLDAPTEAERRTLGAFRYSRNLAVLHTDPALMPKRRRAWASWNYIGARDGLCVSYWMNQLQGLPGQDLFVTLNPPRPPKAEALLRSELYEHPIFDAAALRAQASLWDLQGEGGVWFCGAHFGAGFHEDGLQSGLAVAEQLGGVRRPWTVADESGRIQIGVRPARRMETAA</sequence>
<dbReference type="InterPro" id="IPR036188">
    <property type="entry name" value="FAD/NAD-bd_sf"/>
</dbReference>
<evidence type="ECO:0000313" key="3">
    <source>
        <dbReference type="Proteomes" id="UP000587415"/>
    </source>
</evidence>
<dbReference type="PANTHER" id="PTHR42923">
    <property type="entry name" value="PROTOPORPHYRINOGEN OXIDASE"/>
    <property type="match status" value="1"/>
</dbReference>
<accession>A0A7X6BQE8</accession>
<dbReference type="Gene3D" id="3.50.50.60">
    <property type="entry name" value="FAD/NAD(P)-binding domain"/>
    <property type="match status" value="1"/>
</dbReference>
<comment type="caution">
    <text evidence="2">The sequence shown here is derived from an EMBL/GenBank/DDBJ whole genome shotgun (WGS) entry which is preliminary data.</text>
</comment>
<dbReference type="PANTHER" id="PTHR42923:SF17">
    <property type="entry name" value="AMINE OXIDASE DOMAIN-CONTAINING PROTEIN"/>
    <property type="match status" value="1"/>
</dbReference>
<dbReference type="SUPFAM" id="SSF51905">
    <property type="entry name" value="FAD/NAD(P)-binding domain"/>
    <property type="match status" value="1"/>
</dbReference>
<gene>
    <name evidence="2" type="ORF">GGQ87_002841</name>
</gene>
<protein>
    <submittedName>
        <fullName evidence="2">Putative NAD/FAD-binding protein</fullName>
    </submittedName>
</protein>
<keyword evidence="3" id="KW-1185">Reference proteome</keyword>
<dbReference type="InterPro" id="IPR002937">
    <property type="entry name" value="Amino_oxidase"/>
</dbReference>
<dbReference type="Proteomes" id="UP000587415">
    <property type="component" value="Unassembled WGS sequence"/>
</dbReference>
<dbReference type="AlphaFoldDB" id="A0A7X6BQE8"/>
<dbReference type="InterPro" id="IPR050464">
    <property type="entry name" value="Zeta_carotene_desat/Oxidored"/>
</dbReference>
<dbReference type="GO" id="GO:0016491">
    <property type="term" value="F:oxidoreductase activity"/>
    <property type="evidence" value="ECO:0007669"/>
    <property type="project" value="InterPro"/>
</dbReference>
<evidence type="ECO:0000313" key="2">
    <source>
        <dbReference type="EMBL" id="NJC42546.1"/>
    </source>
</evidence>
<evidence type="ECO:0000259" key="1">
    <source>
        <dbReference type="Pfam" id="PF01593"/>
    </source>
</evidence>
<dbReference type="Pfam" id="PF01593">
    <property type="entry name" value="Amino_oxidase"/>
    <property type="match status" value="1"/>
</dbReference>
<name>A0A7X6BQE8_9CAUL</name>
<organism evidence="2 3">
    <name type="scientific">Brevundimonas alba</name>
    <dbReference type="NCBI Taxonomy" id="74314"/>
    <lineage>
        <taxon>Bacteria</taxon>
        <taxon>Pseudomonadati</taxon>
        <taxon>Pseudomonadota</taxon>
        <taxon>Alphaproteobacteria</taxon>
        <taxon>Caulobacterales</taxon>
        <taxon>Caulobacteraceae</taxon>
        <taxon>Brevundimonas</taxon>
    </lineage>
</organism>
<dbReference type="RefSeq" id="WP_168048834.1">
    <property type="nucleotide sequence ID" value="NZ_JAATJM010000002.1"/>
</dbReference>
<reference evidence="2 3" key="1">
    <citation type="submission" date="2020-03" db="EMBL/GenBank/DDBJ databases">
        <title>Genomic Encyclopedia of Type Strains, Phase IV (KMG-IV): sequencing the most valuable type-strain genomes for metagenomic binning, comparative biology and taxonomic classification.</title>
        <authorList>
            <person name="Goeker M."/>
        </authorList>
    </citation>
    <scope>NUCLEOTIDE SEQUENCE [LARGE SCALE GENOMIC DNA]</scope>
    <source>
        <strain evidence="2 3">DSM 4736</strain>
    </source>
</reference>